<dbReference type="EMBL" id="QDEB01092801">
    <property type="protein sequence ID" value="RZC33003.1"/>
    <property type="molecule type" value="Genomic_DNA"/>
</dbReference>
<evidence type="ECO:0000313" key="1">
    <source>
        <dbReference type="EMBL" id="RZC33003.1"/>
    </source>
</evidence>
<protein>
    <submittedName>
        <fullName evidence="1">Uncharacterized protein</fullName>
    </submittedName>
</protein>
<sequence length="87" mass="9685">MSTILARKQYLDTSSQSSSCGDNGLINIHKKKLSSLKNPMKKKKITMIANPKTGTSLETSTKEFIVVIVKKALDGDTFTRFLNTYND</sequence>
<keyword evidence="2" id="KW-1185">Reference proteome</keyword>
<organism evidence="1 2">
    <name type="scientific">Asbolus verrucosus</name>
    <name type="common">Desert ironclad beetle</name>
    <dbReference type="NCBI Taxonomy" id="1661398"/>
    <lineage>
        <taxon>Eukaryota</taxon>
        <taxon>Metazoa</taxon>
        <taxon>Ecdysozoa</taxon>
        <taxon>Arthropoda</taxon>
        <taxon>Hexapoda</taxon>
        <taxon>Insecta</taxon>
        <taxon>Pterygota</taxon>
        <taxon>Neoptera</taxon>
        <taxon>Endopterygota</taxon>
        <taxon>Coleoptera</taxon>
        <taxon>Polyphaga</taxon>
        <taxon>Cucujiformia</taxon>
        <taxon>Tenebrionidae</taxon>
        <taxon>Pimeliinae</taxon>
        <taxon>Asbolus</taxon>
    </lineage>
</organism>
<dbReference type="AlphaFoldDB" id="A0A482VJV4"/>
<dbReference type="Proteomes" id="UP000292052">
    <property type="component" value="Unassembled WGS sequence"/>
</dbReference>
<evidence type="ECO:0000313" key="2">
    <source>
        <dbReference type="Proteomes" id="UP000292052"/>
    </source>
</evidence>
<reference evidence="1 2" key="1">
    <citation type="submission" date="2017-03" db="EMBL/GenBank/DDBJ databases">
        <title>Genome of the blue death feigning beetle - Asbolus verrucosus.</title>
        <authorList>
            <person name="Rider S.D."/>
        </authorList>
    </citation>
    <scope>NUCLEOTIDE SEQUENCE [LARGE SCALE GENOMIC DNA]</scope>
    <source>
        <strain evidence="1">Butters</strain>
        <tissue evidence="1">Head and leg muscle</tissue>
    </source>
</reference>
<gene>
    <name evidence="1" type="ORF">BDFB_012756</name>
</gene>
<accession>A0A482VJV4</accession>
<name>A0A482VJV4_ASBVE</name>
<comment type="caution">
    <text evidence="1">The sequence shown here is derived from an EMBL/GenBank/DDBJ whole genome shotgun (WGS) entry which is preliminary data.</text>
</comment>
<proteinExistence type="predicted"/>